<dbReference type="OrthoDB" id="10009520at2759"/>
<evidence type="ECO:0000259" key="10">
    <source>
        <dbReference type="PROSITE" id="PS51873"/>
    </source>
</evidence>
<protein>
    <recommendedName>
        <fullName evidence="2">RBR-type E3 ubiquitin transferase</fullName>
        <ecNumber evidence="2">2.3.2.31</ecNumber>
    </recommendedName>
</protein>
<dbReference type="AlphaFoldDB" id="A0A1Y2ILU4"/>
<keyword evidence="4" id="KW-0479">Metal-binding</keyword>
<evidence type="ECO:0000313" key="12">
    <source>
        <dbReference type="Proteomes" id="UP000193067"/>
    </source>
</evidence>
<dbReference type="GO" id="GO:0016567">
    <property type="term" value="P:protein ubiquitination"/>
    <property type="evidence" value="ECO:0007669"/>
    <property type="project" value="InterPro"/>
</dbReference>
<dbReference type="FunFam" id="1.20.120.1750:FF:000002">
    <property type="entry name" value="RBR-type E3 ubiquitin transferase"/>
    <property type="match status" value="1"/>
</dbReference>
<dbReference type="InterPro" id="IPR013083">
    <property type="entry name" value="Znf_RING/FYVE/PHD"/>
</dbReference>
<dbReference type="PANTHER" id="PTHR11685">
    <property type="entry name" value="RBR FAMILY RING FINGER AND IBR DOMAIN-CONTAINING"/>
    <property type="match status" value="1"/>
</dbReference>
<dbReference type="SUPFAM" id="SSF57850">
    <property type="entry name" value="RING/U-box"/>
    <property type="match status" value="2"/>
</dbReference>
<evidence type="ECO:0000256" key="5">
    <source>
        <dbReference type="ARBA" id="ARBA00022737"/>
    </source>
</evidence>
<dbReference type="FunFam" id="3.30.40.10:FF:000019">
    <property type="entry name" value="RBR-type E3 ubiquitin transferase"/>
    <property type="match status" value="1"/>
</dbReference>
<dbReference type="InterPro" id="IPR002867">
    <property type="entry name" value="IBR_dom"/>
</dbReference>
<sequence length="529" mass="60536">MSDYSDAGSEYYDSDDASVVDGTNDSDFDDEPILQAKGKDKRQEVEHTSLTPTQLQDVIENDIAQVANIVGLESPIVSILLRHFNWNSDRLIEKFLDSASSVLRDAGEPEPVSGAVDMRPPPAKRIRLDSPSAPAEFMCGVCCDDSPPAMFRLRCQHVFCEPCWQEYVTSKIKDEGQCTFRCMQDECRTVVDGPSISKLVEPSVNERYTELIRQSYVGAHKHLRFCPYPGCTETISCSAGTGSSLLSEVPTVKCGQGHVFCFGCGMDSDHRPVICKFTKLWLKNARDDAGTSQWLRANTRTCPKCENNIEKNGGCNRIHCRHCNFQFCWLCRKDWSAHGYNNDICNAWKETEPQESETQAKLNLQKWLFYFDRFNNHEISARLDEELCTRTEEKMVEWQETSKMSWIESTFMRDAVDELTRCRRTLKWSYAMAYFLKAGNQKQIFEDIQADLEKAVEDLSQLLEDPVEAESVKSIRQRMLDKTVRLVLFVLDNIPNECQVYVRARHETLLRDTADGLAEGRWEWNESTV</sequence>
<evidence type="ECO:0000313" key="11">
    <source>
        <dbReference type="EMBL" id="OSD02098.1"/>
    </source>
</evidence>
<evidence type="ECO:0000256" key="8">
    <source>
        <dbReference type="ARBA" id="ARBA00022833"/>
    </source>
</evidence>
<dbReference type="Pfam" id="PF21235">
    <property type="entry name" value="UBA_ARI1"/>
    <property type="match status" value="1"/>
</dbReference>
<accession>A0A1Y2ILU4</accession>
<evidence type="ECO:0000256" key="6">
    <source>
        <dbReference type="ARBA" id="ARBA00022771"/>
    </source>
</evidence>
<dbReference type="InterPro" id="IPR045840">
    <property type="entry name" value="Ariadne"/>
</dbReference>
<dbReference type="Pfam" id="PF01485">
    <property type="entry name" value="IBR"/>
    <property type="match status" value="1"/>
</dbReference>
<evidence type="ECO:0000256" key="7">
    <source>
        <dbReference type="ARBA" id="ARBA00022786"/>
    </source>
</evidence>
<dbReference type="Gene3D" id="3.30.40.10">
    <property type="entry name" value="Zinc/RING finger domain, C3HC4 (zinc finger)"/>
    <property type="match status" value="1"/>
</dbReference>
<dbReference type="SMART" id="SM00647">
    <property type="entry name" value="IBR"/>
    <property type="match status" value="2"/>
</dbReference>
<dbReference type="InterPro" id="IPR048962">
    <property type="entry name" value="ARIH1-like_UBL"/>
</dbReference>
<dbReference type="Gene3D" id="1.20.120.1750">
    <property type="match status" value="1"/>
</dbReference>
<keyword evidence="3" id="KW-0808">Transferase</keyword>
<dbReference type="Pfam" id="PF19422">
    <property type="entry name" value="Ariadne"/>
    <property type="match status" value="1"/>
</dbReference>
<name>A0A1Y2ILU4_TRAC3</name>
<dbReference type="Pfam" id="PF22191">
    <property type="entry name" value="IBR_1"/>
    <property type="match status" value="1"/>
</dbReference>
<feature type="region of interest" description="Disordered" evidence="9">
    <location>
        <begin position="1"/>
        <end position="45"/>
    </location>
</feature>
<dbReference type="InterPro" id="IPR044066">
    <property type="entry name" value="TRIAD_supradom"/>
</dbReference>
<dbReference type="PROSITE" id="PS51873">
    <property type="entry name" value="TRIAD"/>
    <property type="match status" value="1"/>
</dbReference>
<dbReference type="GO" id="GO:0061630">
    <property type="term" value="F:ubiquitin protein ligase activity"/>
    <property type="evidence" value="ECO:0007669"/>
    <property type="project" value="UniProtKB-EC"/>
</dbReference>
<keyword evidence="8" id="KW-0862">Zinc</keyword>
<dbReference type="Proteomes" id="UP000193067">
    <property type="component" value="Unassembled WGS sequence"/>
</dbReference>
<dbReference type="CDD" id="cd20346">
    <property type="entry name" value="BRcat_RBR_ANKIB1"/>
    <property type="match status" value="1"/>
</dbReference>
<dbReference type="InterPro" id="IPR031127">
    <property type="entry name" value="E3_UB_ligase_RBR"/>
</dbReference>
<keyword evidence="7" id="KW-0833">Ubl conjugation pathway</keyword>
<organism evidence="11 12">
    <name type="scientific">Trametes coccinea (strain BRFM310)</name>
    <name type="common">Pycnoporus coccineus</name>
    <dbReference type="NCBI Taxonomy" id="1353009"/>
    <lineage>
        <taxon>Eukaryota</taxon>
        <taxon>Fungi</taxon>
        <taxon>Dikarya</taxon>
        <taxon>Basidiomycota</taxon>
        <taxon>Agaricomycotina</taxon>
        <taxon>Agaricomycetes</taxon>
        <taxon>Polyporales</taxon>
        <taxon>Polyporaceae</taxon>
        <taxon>Trametes</taxon>
    </lineage>
</organism>
<gene>
    <name evidence="11" type="ORF">PYCCODRAFT_441720</name>
</gene>
<keyword evidence="12" id="KW-1185">Reference proteome</keyword>
<evidence type="ECO:0000256" key="4">
    <source>
        <dbReference type="ARBA" id="ARBA00022723"/>
    </source>
</evidence>
<keyword evidence="6" id="KW-0863">Zinc-finger</keyword>
<proteinExistence type="predicted"/>
<dbReference type="STRING" id="1353009.A0A1Y2ILU4"/>
<evidence type="ECO:0000256" key="3">
    <source>
        <dbReference type="ARBA" id="ARBA00022679"/>
    </source>
</evidence>
<dbReference type="GO" id="GO:0008270">
    <property type="term" value="F:zinc ion binding"/>
    <property type="evidence" value="ECO:0007669"/>
    <property type="project" value="UniProtKB-KW"/>
</dbReference>
<dbReference type="EC" id="2.3.2.31" evidence="2"/>
<evidence type="ECO:0000256" key="9">
    <source>
        <dbReference type="SAM" id="MobiDB-lite"/>
    </source>
</evidence>
<comment type="catalytic activity">
    <reaction evidence="1">
        <text>[E2 ubiquitin-conjugating enzyme]-S-ubiquitinyl-L-cysteine + [acceptor protein]-L-lysine = [E2 ubiquitin-conjugating enzyme]-L-cysteine + [acceptor protein]-N(6)-ubiquitinyl-L-lysine.</text>
        <dbReference type="EC" id="2.3.2.31"/>
    </reaction>
</comment>
<keyword evidence="5" id="KW-0677">Repeat</keyword>
<dbReference type="EMBL" id="KZ084107">
    <property type="protein sequence ID" value="OSD02098.1"/>
    <property type="molecule type" value="Genomic_DNA"/>
</dbReference>
<feature type="domain" description="RING-type" evidence="10">
    <location>
        <begin position="135"/>
        <end position="349"/>
    </location>
</feature>
<feature type="compositionally biased region" description="Acidic residues" evidence="9">
    <location>
        <begin position="12"/>
        <end position="32"/>
    </location>
</feature>
<dbReference type="CDD" id="cd16773">
    <property type="entry name" value="RING-HC_RBR_TRIAD1"/>
    <property type="match status" value="1"/>
</dbReference>
<evidence type="ECO:0000256" key="2">
    <source>
        <dbReference type="ARBA" id="ARBA00012251"/>
    </source>
</evidence>
<reference evidence="11 12" key="1">
    <citation type="journal article" date="2015" name="Biotechnol. Biofuels">
        <title>Enhanced degradation of softwood versus hardwood by the white-rot fungus Pycnoporus coccineus.</title>
        <authorList>
            <person name="Couturier M."/>
            <person name="Navarro D."/>
            <person name="Chevret D."/>
            <person name="Henrissat B."/>
            <person name="Piumi F."/>
            <person name="Ruiz-Duenas F.J."/>
            <person name="Martinez A.T."/>
            <person name="Grigoriev I.V."/>
            <person name="Riley R."/>
            <person name="Lipzen A."/>
            <person name="Berrin J.G."/>
            <person name="Master E.R."/>
            <person name="Rosso M.N."/>
        </authorList>
    </citation>
    <scope>NUCLEOTIDE SEQUENCE [LARGE SCALE GENOMIC DNA]</scope>
    <source>
        <strain evidence="11 12">BRFM310</strain>
    </source>
</reference>
<evidence type="ECO:0000256" key="1">
    <source>
        <dbReference type="ARBA" id="ARBA00001798"/>
    </source>
</evidence>